<proteinExistence type="predicted"/>
<evidence type="ECO:0000313" key="1">
    <source>
        <dbReference type="EMBL" id="RCV43425.1"/>
    </source>
</evidence>
<sequence length="87" mass="9465">MASRSSAELKRNTSEAITCFVLLASLIAGQLLPMAVAEDGQKKLAVSQTTSSPVGLPKDLKMLIHFCFSCYLHNCPTRACRENCFCP</sequence>
<dbReference type="AlphaFoldDB" id="A0A368SLX5"/>
<organism evidence="1">
    <name type="scientific">Setaria italica</name>
    <name type="common">Foxtail millet</name>
    <name type="synonym">Panicum italicum</name>
    <dbReference type="NCBI Taxonomy" id="4555"/>
    <lineage>
        <taxon>Eukaryota</taxon>
        <taxon>Viridiplantae</taxon>
        <taxon>Streptophyta</taxon>
        <taxon>Embryophyta</taxon>
        <taxon>Tracheophyta</taxon>
        <taxon>Spermatophyta</taxon>
        <taxon>Magnoliopsida</taxon>
        <taxon>Liliopsida</taxon>
        <taxon>Poales</taxon>
        <taxon>Poaceae</taxon>
        <taxon>PACMAD clade</taxon>
        <taxon>Panicoideae</taxon>
        <taxon>Panicodae</taxon>
        <taxon>Paniceae</taxon>
        <taxon>Cenchrinae</taxon>
        <taxon>Setaria</taxon>
    </lineage>
</organism>
<reference evidence="1" key="1">
    <citation type="journal article" date="2012" name="Nat. Biotechnol.">
        <title>Reference genome sequence of the model plant Setaria.</title>
        <authorList>
            <person name="Bennetzen J.L."/>
            <person name="Schmutz J."/>
            <person name="Wang H."/>
            <person name="Percifield R."/>
            <person name="Hawkins J."/>
            <person name="Pontaroli A.C."/>
            <person name="Estep M."/>
            <person name="Feng L."/>
            <person name="Vaughn J.N."/>
            <person name="Grimwood J."/>
            <person name="Jenkins J."/>
            <person name="Barry K."/>
            <person name="Lindquist E."/>
            <person name="Hellsten U."/>
            <person name="Deshpande S."/>
            <person name="Wang X."/>
            <person name="Wu X."/>
            <person name="Mitros T."/>
            <person name="Triplett J."/>
            <person name="Yang X."/>
            <person name="Ye C.Y."/>
            <person name="Mauro-Herrera M."/>
            <person name="Wang L."/>
            <person name="Li P."/>
            <person name="Sharma M."/>
            <person name="Sharma R."/>
            <person name="Ronald P.C."/>
            <person name="Panaud O."/>
            <person name="Kellogg E.A."/>
            <person name="Brutnell T.P."/>
            <person name="Doust A.N."/>
            <person name="Tuskan G.A."/>
            <person name="Rokhsar D."/>
            <person name="Devos K.M."/>
        </authorList>
    </citation>
    <scope>NUCLEOTIDE SEQUENCE [LARGE SCALE GENOMIC DNA]</scope>
    <source>
        <strain evidence="1">Yugu1</strain>
    </source>
</reference>
<protein>
    <submittedName>
        <fullName evidence="1">Uncharacterized protein</fullName>
    </submittedName>
</protein>
<accession>A0A368SLX5</accession>
<gene>
    <name evidence="1" type="ORF">SETIT_9G293400v2</name>
</gene>
<reference evidence="1" key="2">
    <citation type="submission" date="2015-07" db="EMBL/GenBank/DDBJ databases">
        <authorList>
            <person name="Noorani M."/>
        </authorList>
    </citation>
    <scope>NUCLEOTIDE SEQUENCE</scope>
    <source>
        <strain evidence="1">Yugu1</strain>
    </source>
</reference>
<name>A0A368SLX5_SETIT</name>
<dbReference type="EMBL" id="CM003536">
    <property type="protein sequence ID" value="RCV43425.1"/>
    <property type="molecule type" value="Genomic_DNA"/>
</dbReference>